<keyword evidence="1" id="KW-0479">Metal-binding</keyword>
<proteinExistence type="predicted"/>
<feature type="compositionally biased region" description="Pro residues" evidence="2">
    <location>
        <begin position="169"/>
        <end position="186"/>
    </location>
</feature>
<reference evidence="5" key="1">
    <citation type="submission" date="2025-08" db="UniProtKB">
        <authorList>
            <consortium name="RefSeq"/>
        </authorList>
    </citation>
    <scope>IDENTIFICATION</scope>
</reference>
<evidence type="ECO:0000313" key="5">
    <source>
        <dbReference type="RefSeq" id="XP_011501180.1"/>
    </source>
</evidence>
<dbReference type="PROSITE" id="PS50119">
    <property type="entry name" value="ZF_BBOX"/>
    <property type="match status" value="1"/>
</dbReference>
<dbReference type="KEGG" id="csol:105364848"/>
<feature type="region of interest" description="Disordered" evidence="2">
    <location>
        <begin position="41"/>
        <end position="61"/>
    </location>
</feature>
<name>A0AAJ7DYL5_9HYME</name>
<keyword evidence="1" id="KW-0863">Zinc-finger</keyword>
<sequence>MSNLGADKWRPMAISNPSTRLRVARSMPHWVMVQNQVDQQLMKSGSRPPTPPKIPPPSLAGDCGDPDYEVIEFPPRSSNQPPAPASNKNVKISDNNRIKNSSIIARMTNGRSGHPKCCLCGIECVVVRCDGCSDIFCESCDEANHRHPKRRGHARHRFHGEVGLQQVKPPLPPKGDHGNPPPIPPPRRNRRSNQVGCDIL</sequence>
<evidence type="ECO:0000259" key="3">
    <source>
        <dbReference type="PROSITE" id="PS50119"/>
    </source>
</evidence>
<keyword evidence="4" id="KW-1185">Reference proteome</keyword>
<protein>
    <submittedName>
        <fullName evidence="5">Uncharacterized protein LOC105364848</fullName>
    </submittedName>
</protein>
<organism evidence="4 5">
    <name type="scientific">Ceratosolen solmsi marchali</name>
    <dbReference type="NCBI Taxonomy" id="326594"/>
    <lineage>
        <taxon>Eukaryota</taxon>
        <taxon>Metazoa</taxon>
        <taxon>Ecdysozoa</taxon>
        <taxon>Arthropoda</taxon>
        <taxon>Hexapoda</taxon>
        <taxon>Insecta</taxon>
        <taxon>Pterygota</taxon>
        <taxon>Neoptera</taxon>
        <taxon>Endopterygota</taxon>
        <taxon>Hymenoptera</taxon>
        <taxon>Apocrita</taxon>
        <taxon>Proctotrupomorpha</taxon>
        <taxon>Chalcidoidea</taxon>
        <taxon>Agaonidae</taxon>
        <taxon>Agaoninae</taxon>
        <taxon>Ceratosolen</taxon>
    </lineage>
</organism>
<keyword evidence="1" id="KW-0862">Zinc</keyword>
<accession>A0AAJ7DYL5</accession>
<evidence type="ECO:0000256" key="2">
    <source>
        <dbReference type="SAM" id="MobiDB-lite"/>
    </source>
</evidence>
<feature type="domain" description="B box-type" evidence="3">
    <location>
        <begin position="112"/>
        <end position="158"/>
    </location>
</feature>
<evidence type="ECO:0000256" key="1">
    <source>
        <dbReference type="PROSITE-ProRule" id="PRU00024"/>
    </source>
</evidence>
<feature type="compositionally biased region" description="Pro residues" evidence="2">
    <location>
        <begin position="48"/>
        <end position="58"/>
    </location>
</feature>
<dbReference type="GO" id="GO:0008270">
    <property type="term" value="F:zinc ion binding"/>
    <property type="evidence" value="ECO:0007669"/>
    <property type="project" value="UniProtKB-KW"/>
</dbReference>
<dbReference type="InterPro" id="IPR000315">
    <property type="entry name" value="Znf_B-box"/>
</dbReference>
<evidence type="ECO:0000313" key="4">
    <source>
        <dbReference type="Proteomes" id="UP000695007"/>
    </source>
</evidence>
<feature type="region of interest" description="Disordered" evidence="2">
    <location>
        <begin position="165"/>
        <end position="200"/>
    </location>
</feature>
<dbReference type="RefSeq" id="XP_011501180.1">
    <property type="nucleotide sequence ID" value="XM_011502878.1"/>
</dbReference>
<dbReference type="GeneID" id="105364848"/>
<dbReference type="AlphaFoldDB" id="A0AAJ7DYL5"/>
<dbReference type="Proteomes" id="UP000695007">
    <property type="component" value="Unplaced"/>
</dbReference>
<gene>
    <name evidence="5" type="primary">LOC105364848</name>
</gene>